<evidence type="ECO:0000313" key="3">
    <source>
        <dbReference type="Proteomes" id="UP000306888"/>
    </source>
</evidence>
<protein>
    <submittedName>
        <fullName evidence="2">Uncharacterized protein</fullName>
    </submittedName>
</protein>
<keyword evidence="1" id="KW-0472">Membrane</keyword>
<keyword evidence="1" id="KW-1133">Transmembrane helix</keyword>
<dbReference type="RefSeq" id="WP_136007809.1">
    <property type="nucleotide sequence ID" value="NZ_SRYR01000010.1"/>
</dbReference>
<organism evidence="2 3">
    <name type="scientific">Clostridium sartagoforme</name>
    <dbReference type="NCBI Taxonomy" id="84031"/>
    <lineage>
        <taxon>Bacteria</taxon>
        <taxon>Bacillati</taxon>
        <taxon>Bacillota</taxon>
        <taxon>Clostridia</taxon>
        <taxon>Eubacteriales</taxon>
        <taxon>Clostridiaceae</taxon>
        <taxon>Clostridium</taxon>
    </lineage>
</organism>
<keyword evidence="3" id="KW-1185">Reference proteome</keyword>
<dbReference type="Proteomes" id="UP000306888">
    <property type="component" value="Unassembled WGS sequence"/>
</dbReference>
<comment type="caution">
    <text evidence="2">The sequence shown here is derived from an EMBL/GenBank/DDBJ whole genome shotgun (WGS) entry which is preliminary data.</text>
</comment>
<feature type="transmembrane region" description="Helical" evidence="1">
    <location>
        <begin position="5"/>
        <end position="28"/>
    </location>
</feature>
<proteinExistence type="predicted"/>
<dbReference type="EMBL" id="SRYR01000010">
    <property type="protein sequence ID" value="TGY40920.1"/>
    <property type="molecule type" value="Genomic_DNA"/>
</dbReference>
<reference evidence="2 3" key="1">
    <citation type="submission" date="2019-04" db="EMBL/GenBank/DDBJ databases">
        <title>Microbes associate with the intestines of laboratory mice.</title>
        <authorList>
            <person name="Navarre W."/>
            <person name="Wong E."/>
            <person name="Huang K."/>
            <person name="Tropini C."/>
            <person name="Ng K."/>
            <person name="Yu B."/>
        </authorList>
    </citation>
    <scope>NUCLEOTIDE SEQUENCE [LARGE SCALE GENOMIC DNA]</scope>
    <source>
        <strain evidence="2 3">NM50_B9-20</strain>
    </source>
</reference>
<dbReference type="AlphaFoldDB" id="A0A4V3RKQ9"/>
<gene>
    <name evidence="2" type="ORF">E5347_13765</name>
</gene>
<accession>A0A4V3RKQ9</accession>
<keyword evidence="1" id="KW-0812">Transmembrane</keyword>
<sequence>MKYILFIFIGFITYLLVEFLSINVGYAIGAGPGAIGLVVTAISILCGVIVICTCIIVDSIRNIKAK</sequence>
<evidence type="ECO:0000256" key="1">
    <source>
        <dbReference type="SAM" id="Phobius"/>
    </source>
</evidence>
<evidence type="ECO:0000313" key="2">
    <source>
        <dbReference type="EMBL" id="TGY40920.1"/>
    </source>
</evidence>
<name>A0A4V3RKQ9_9CLOT</name>
<feature type="transmembrane region" description="Helical" evidence="1">
    <location>
        <begin position="34"/>
        <end position="57"/>
    </location>
</feature>